<keyword evidence="3" id="KW-1185">Reference proteome</keyword>
<dbReference type="KEGG" id="hir:HETIRDRAFT_234074"/>
<evidence type="ECO:0000313" key="3">
    <source>
        <dbReference type="Proteomes" id="UP000030671"/>
    </source>
</evidence>
<reference evidence="2 3" key="1">
    <citation type="journal article" date="2012" name="New Phytol.">
        <title>Insight into trade-off between wood decay and parasitism from the genome of a fungal forest pathogen.</title>
        <authorList>
            <person name="Olson A."/>
            <person name="Aerts A."/>
            <person name="Asiegbu F."/>
            <person name="Belbahri L."/>
            <person name="Bouzid O."/>
            <person name="Broberg A."/>
            <person name="Canback B."/>
            <person name="Coutinho P.M."/>
            <person name="Cullen D."/>
            <person name="Dalman K."/>
            <person name="Deflorio G."/>
            <person name="van Diepen L.T."/>
            <person name="Dunand C."/>
            <person name="Duplessis S."/>
            <person name="Durling M."/>
            <person name="Gonthier P."/>
            <person name="Grimwood J."/>
            <person name="Fossdal C.G."/>
            <person name="Hansson D."/>
            <person name="Henrissat B."/>
            <person name="Hietala A."/>
            <person name="Himmelstrand K."/>
            <person name="Hoffmeister D."/>
            <person name="Hogberg N."/>
            <person name="James T.Y."/>
            <person name="Karlsson M."/>
            <person name="Kohler A."/>
            <person name="Kues U."/>
            <person name="Lee Y.H."/>
            <person name="Lin Y.C."/>
            <person name="Lind M."/>
            <person name="Lindquist E."/>
            <person name="Lombard V."/>
            <person name="Lucas S."/>
            <person name="Lunden K."/>
            <person name="Morin E."/>
            <person name="Murat C."/>
            <person name="Park J."/>
            <person name="Raffaello T."/>
            <person name="Rouze P."/>
            <person name="Salamov A."/>
            <person name="Schmutz J."/>
            <person name="Solheim H."/>
            <person name="Stahlberg J."/>
            <person name="Velez H."/>
            <person name="de Vries R.P."/>
            <person name="Wiebenga A."/>
            <person name="Woodward S."/>
            <person name="Yakovlev I."/>
            <person name="Garbelotto M."/>
            <person name="Martin F."/>
            <person name="Grigoriev I.V."/>
            <person name="Stenlid J."/>
        </authorList>
    </citation>
    <scope>NUCLEOTIDE SEQUENCE [LARGE SCALE GENOMIC DNA]</scope>
    <source>
        <strain evidence="2 3">TC 32-1</strain>
    </source>
</reference>
<feature type="non-terminal residue" evidence="2">
    <location>
        <position position="82"/>
    </location>
</feature>
<dbReference type="GeneID" id="20668736"/>
<name>W4KGV8_HETIT</name>
<protein>
    <submittedName>
        <fullName evidence="2">Uncharacterized protein</fullName>
    </submittedName>
</protein>
<dbReference type="EMBL" id="KI925455">
    <property type="protein sequence ID" value="ETW85082.1"/>
    <property type="molecule type" value="Genomic_DNA"/>
</dbReference>
<evidence type="ECO:0000313" key="2">
    <source>
        <dbReference type="EMBL" id="ETW85082.1"/>
    </source>
</evidence>
<feature type="chain" id="PRO_5004844285" evidence="1">
    <location>
        <begin position="32"/>
        <end position="82"/>
    </location>
</feature>
<keyword evidence="1" id="KW-0732">Signal</keyword>
<gene>
    <name evidence="2" type="ORF">HETIRDRAFT_234074</name>
</gene>
<accession>W4KGV8</accession>
<organism evidence="2 3">
    <name type="scientific">Heterobasidion irregulare (strain TC 32-1)</name>
    <dbReference type="NCBI Taxonomy" id="747525"/>
    <lineage>
        <taxon>Eukaryota</taxon>
        <taxon>Fungi</taxon>
        <taxon>Dikarya</taxon>
        <taxon>Basidiomycota</taxon>
        <taxon>Agaricomycotina</taxon>
        <taxon>Agaricomycetes</taxon>
        <taxon>Russulales</taxon>
        <taxon>Bondarzewiaceae</taxon>
        <taxon>Heterobasidion</taxon>
        <taxon>Heterobasidion annosum species complex</taxon>
    </lineage>
</organism>
<dbReference type="Proteomes" id="UP000030671">
    <property type="component" value="Unassembled WGS sequence"/>
</dbReference>
<dbReference type="RefSeq" id="XP_009541968.1">
    <property type="nucleotide sequence ID" value="XM_009543673.2"/>
</dbReference>
<dbReference type="InParanoid" id="W4KGV8"/>
<feature type="signal peptide" evidence="1">
    <location>
        <begin position="1"/>
        <end position="31"/>
    </location>
</feature>
<proteinExistence type="predicted"/>
<dbReference type="AlphaFoldDB" id="W4KGV8"/>
<evidence type="ECO:0000256" key="1">
    <source>
        <dbReference type="SAM" id="SignalP"/>
    </source>
</evidence>
<dbReference type="HOGENOM" id="CLU_2558548_0_0_1"/>
<sequence>MTLFSSVFLCIHLSALIRNLIMHAQLFSVAGSPPRCSESLFIPSMFLYFSLFVISQVPPKSCQSDEYAKGFSKTELSKIAAV</sequence>